<dbReference type="PANTHER" id="PTHR44145:SF3">
    <property type="entry name" value="DNAJ HOMOLOG SUBFAMILY A MEMBER 3, MITOCHONDRIAL"/>
    <property type="match status" value="1"/>
</dbReference>
<evidence type="ECO:0000256" key="2">
    <source>
        <dbReference type="SAM" id="MobiDB-lite"/>
    </source>
</evidence>
<proteinExistence type="predicted"/>
<dbReference type="InterPro" id="IPR001623">
    <property type="entry name" value="DnaJ_domain"/>
</dbReference>
<dbReference type="OrthoDB" id="445556at2759"/>
<dbReference type="Proteomes" id="UP000775547">
    <property type="component" value="Unassembled WGS sequence"/>
</dbReference>
<dbReference type="SMART" id="SM00271">
    <property type="entry name" value="DnaJ"/>
    <property type="match status" value="1"/>
</dbReference>
<dbReference type="CDD" id="cd06257">
    <property type="entry name" value="DnaJ"/>
    <property type="match status" value="1"/>
</dbReference>
<dbReference type="InterPro" id="IPR036869">
    <property type="entry name" value="J_dom_sf"/>
</dbReference>
<dbReference type="Gene3D" id="1.10.287.110">
    <property type="entry name" value="DnaJ domain"/>
    <property type="match status" value="1"/>
</dbReference>
<name>A0A9P7GAB1_9AGAR</name>
<reference evidence="4" key="1">
    <citation type="submission" date="2020-07" db="EMBL/GenBank/DDBJ databases">
        <authorList>
            <person name="Nieuwenhuis M."/>
            <person name="Van De Peppel L.J.J."/>
        </authorList>
    </citation>
    <scope>NUCLEOTIDE SEQUENCE</scope>
    <source>
        <strain evidence="4">AP01</strain>
        <tissue evidence="4">Mycelium</tissue>
    </source>
</reference>
<keyword evidence="5" id="KW-1185">Reference proteome</keyword>
<evidence type="ECO:0000313" key="4">
    <source>
        <dbReference type="EMBL" id="KAG5643600.1"/>
    </source>
</evidence>
<evidence type="ECO:0000313" key="5">
    <source>
        <dbReference type="Proteomes" id="UP000775547"/>
    </source>
</evidence>
<keyword evidence="1" id="KW-0143">Chaperone</keyword>
<dbReference type="SUPFAM" id="SSF46565">
    <property type="entry name" value="Chaperone J-domain"/>
    <property type="match status" value="1"/>
</dbReference>
<evidence type="ECO:0000259" key="3">
    <source>
        <dbReference type="PROSITE" id="PS50076"/>
    </source>
</evidence>
<dbReference type="PANTHER" id="PTHR44145">
    <property type="entry name" value="DNAJ HOMOLOG SUBFAMILY A MEMBER 3, MITOCHONDRIAL"/>
    <property type="match status" value="1"/>
</dbReference>
<dbReference type="AlphaFoldDB" id="A0A9P7GAB1"/>
<organism evidence="4 5">
    <name type="scientific">Asterophora parasitica</name>
    <dbReference type="NCBI Taxonomy" id="117018"/>
    <lineage>
        <taxon>Eukaryota</taxon>
        <taxon>Fungi</taxon>
        <taxon>Dikarya</taxon>
        <taxon>Basidiomycota</taxon>
        <taxon>Agaricomycotina</taxon>
        <taxon>Agaricomycetes</taxon>
        <taxon>Agaricomycetidae</taxon>
        <taxon>Agaricales</taxon>
        <taxon>Tricholomatineae</taxon>
        <taxon>Lyophyllaceae</taxon>
        <taxon>Asterophora</taxon>
    </lineage>
</organism>
<dbReference type="EMBL" id="JABCKV010000104">
    <property type="protein sequence ID" value="KAG5643600.1"/>
    <property type="molecule type" value="Genomic_DNA"/>
</dbReference>
<gene>
    <name evidence="4" type="ORF">DXG03_000608</name>
</gene>
<comment type="caution">
    <text evidence="4">The sequence shown here is derived from an EMBL/GenBank/DDBJ whole genome shotgun (WGS) entry which is preliminary data.</text>
</comment>
<dbReference type="InterPro" id="IPR051938">
    <property type="entry name" value="Apopto_cytoskel_mod"/>
</dbReference>
<dbReference type="Pfam" id="PF00226">
    <property type="entry name" value="DnaJ"/>
    <property type="match status" value="1"/>
</dbReference>
<feature type="domain" description="J" evidence="3">
    <location>
        <begin position="44"/>
        <end position="122"/>
    </location>
</feature>
<reference evidence="4" key="2">
    <citation type="submission" date="2021-10" db="EMBL/GenBank/DDBJ databases">
        <title>Phylogenomics reveals ancestral predisposition of the termite-cultivated fungus Termitomyces towards a domesticated lifestyle.</title>
        <authorList>
            <person name="Auxier B."/>
            <person name="Grum-Grzhimaylo A."/>
            <person name="Cardenas M.E."/>
            <person name="Lodge J.D."/>
            <person name="Laessoe T."/>
            <person name="Pedersen O."/>
            <person name="Smith M.E."/>
            <person name="Kuyper T.W."/>
            <person name="Franco-Molano E.A."/>
            <person name="Baroni T.J."/>
            <person name="Aanen D.K."/>
        </authorList>
    </citation>
    <scope>NUCLEOTIDE SEQUENCE</scope>
    <source>
        <strain evidence="4">AP01</strain>
        <tissue evidence="4">Mycelium</tissue>
    </source>
</reference>
<sequence length="197" mass="22411">MLSRTRRCNFRWAIPPPRNIHARHTSSTASKANLYPFPSNRNPSPYQIFHLPKNASEADIKQRYYELVRIYHPDKVGAGSLSAEAAHARFQSITAAYDALRGKTPLVDSPQTAQDTRYPTTAAWRARSRRQELYAGKDERWKDRVILFGVVAVFSTRKQALAEAVHRNRYPEAQQKKRAPVPVSSLDADDPDRRLAG</sequence>
<protein>
    <recommendedName>
        <fullName evidence="3">J domain-containing protein</fullName>
    </recommendedName>
</protein>
<evidence type="ECO:0000256" key="1">
    <source>
        <dbReference type="ARBA" id="ARBA00023186"/>
    </source>
</evidence>
<accession>A0A9P7GAB1</accession>
<dbReference type="PROSITE" id="PS50076">
    <property type="entry name" value="DNAJ_2"/>
    <property type="match status" value="1"/>
</dbReference>
<feature type="region of interest" description="Disordered" evidence="2">
    <location>
        <begin position="169"/>
        <end position="197"/>
    </location>
</feature>
<dbReference type="PRINTS" id="PR00625">
    <property type="entry name" value="JDOMAIN"/>
</dbReference>